<organism evidence="1 2">
    <name type="scientific">Irregularibacter muris</name>
    <dbReference type="NCBI Taxonomy" id="1796619"/>
    <lineage>
        <taxon>Bacteria</taxon>
        <taxon>Bacillati</taxon>
        <taxon>Bacillota</taxon>
        <taxon>Clostridia</taxon>
        <taxon>Eubacteriales</taxon>
        <taxon>Eubacteriaceae</taxon>
        <taxon>Irregularibacter</taxon>
    </lineage>
</organism>
<protein>
    <submittedName>
        <fullName evidence="1">Proline reductase cluster protein PrdD</fullName>
    </submittedName>
</protein>
<dbReference type="AlphaFoldDB" id="A0AAE3L331"/>
<sequence length="247" mass="27934">MRRLVIKAYHMEEVVIGEGFSIGKNKLTIPLDFFKDKIVENKYIENIDLHIIKPQEHDIEVNSIMDILPISTKVLGRLGEGITHTLTGVYVMMTGADAQGNQMAEFGSSEGILNKQLFLERAGTPGKKDIIIHIDITFKEGLMSSRKYPLEGHKYCDQFVQEIRKVMKKLPGRDYTEKHEFYDKIRPGKKRVAIVKQIAGQGAMYDNQLFTKEPSGFEGGKSIIDIGNVPIIMSPNEYRDGALRSMT</sequence>
<dbReference type="NCBIfam" id="TIGR04482">
    <property type="entry name" value="D_pro_red_PrdD"/>
    <property type="match status" value="1"/>
</dbReference>
<dbReference type="InterPro" id="IPR031000">
    <property type="entry name" value="D_pro_red_PrdD"/>
</dbReference>
<comment type="caution">
    <text evidence="1">The sequence shown here is derived from an EMBL/GenBank/DDBJ whole genome shotgun (WGS) entry which is preliminary data.</text>
</comment>
<reference evidence="1" key="1">
    <citation type="submission" date="2022-07" db="EMBL/GenBank/DDBJ databases">
        <title>Enhanced cultured diversity of the mouse gut microbiota enables custom-made synthetic communities.</title>
        <authorList>
            <person name="Afrizal A."/>
        </authorList>
    </citation>
    <scope>NUCLEOTIDE SEQUENCE</scope>
    <source>
        <strain evidence="1">DSM 28593</strain>
    </source>
</reference>
<accession>A0AAE3L331</accession>
<evidence type="ECO:0000313" key="2">
    <source>
        <dbReference type="Proteomes" id="UP001205748"/>
    </source>
</evidence>
<proteinExistence type="predicted"/>
<keyword evidence="2" id="KW-1185">Reference proteome</keyword>
<gene>
    <name evidence="1" type="primary">prdD</name>
    <name evidence="1" type="ORF">NSA47_12480</name>
</gene>
<name>A0AAE3L331_9FIRM</name>
<evidence type="ECO:0000313" key="1">
    <source>
        <dbReference type="EMBL" id="MCR1899789.1"/>
    </source>
</evidence>
<dbReference type="EMBL" id="JANKAS010000013">
    <property type="protein sequence ID" value="MCR1899789.1"/>
    <property type="molecule type" value="Genomic_DNA"/>
</dbReference>
<dbReference type="Proteomes" id="UP001205748">
    <property type="component" value="Unassembled WGS sequence"/>
</dbReference>